<accession>A0A0A9CEC8</accession>
<protein>
    <submittedName>
        <fullName evidence="1">Uncharacterized protein</fullName>
    </submittedName>
</protein>
<dbReference type="EMBL" id="GBRH01226160">
    <property type="protein sequence ID" value="JAD71735.1"/>
    <property type="molecule type" value="Transcribed_RNA"/>
</dbReference>
<sequence length="28" mass="3151">MNSKRGSRLMGLRKASPSSRTISIFLKQ</sequence>
<dbReference type="AlphaFoldDB" id="A0A0A9CEC8"/>
<name>A0A0A9CEC8_ARUDO</name>
<organism evidence="1">
    <name type="scientific">Arundo donax</name>
    <name type="common">Giant reed</name>
    <name type="synonym">Donax arundinaceus</name>
    <dbReference type="NCBI Taxonomy" id="35708"/>
    <lineage>
        <taxon>Eukaryota</taxon>
        <taxon>Viridiplantae</taxon>
        <taxon>Streptophyta</taxon>
        <taxon>Embryophyta</taxon>
        <taxon>Tracheophyta</taxon>
        <taxon>Spermatophyta</taxon>
        <taxon>Magnoliopsida</taxon>
        <taxon>Liliopsida</taxon>
        <taxon>Poales</taxon>
        <taxon>Poaceae</taxon>
        <taxon>PACMAD clade</taxon>
        <taxon>Arundinoideae</taxon>
        <taxon>Arundineae</taxon>
        <taxon>Arundo</taxon>
    </lineage>
</organism>
<reference evidence="1" key="1">
    <citation type="submission" date="2014-09" db="EMBL/GenBank/DDBJ databases">
        <authorList>
            <person name="Magalhaes I.L.F."/>
            <person name="Oliveira U."/>
            <person name="Santos F.R."/>
            <person name="Vidigal T.H.D.A."/>
            <person name="Brescovit A.D."/>
            <person name="Santos A.J."/>
        </authorList>
    </citation>
    <scope>NUCLEOTIDE SEQUENCE</scope>
    <source>
        <tissue evidence="1">Shoot tissue taken approximately 20 cm above the soil surface</tissue>
    </source>
</reference>
<evidence type="ECO:0000313" key="1">
    <source>
        <dbReference type="EMBL" id="JAD71735.1"/>
    </source>
</evidence>
<proteinExistence type="predicted"/>
<reference evidence="1" key="2">
    <citation type="journal article" date="2015" name="Data Brief">
        <title>Shoot transcriptome of the giant reed, Arundo donax.</title>
        <authorList>
            <person name="Barrero R.A."/>
            <person name="Guerrero F.D."/>
            <person name="Moolhuijzen P."/>
            <person name="Goolsby J.A."/>
            <person name="Tidwell J."/>
            <person name="Bellgard S.E."/>
            <person name="Bellgard M.I."/>
        </authorList>
    </citation>
    <scope>NUCLEOTIDE SEQUENCE</scope>
    <source>
        <tissue evidence="1">Shoot tissue taken approximately 20 cm above the soil surface</tissue>
    </source>
</reference>